<reference evidence="1" key="1">
    <citation type="submission" date="2010-04" db="EMBL/GenBank/DDBJ databases">
        <title>Complete sequence of Methanocaldococcus infernus ME.</title>
        <authorList>
            <consortium name="US DOE Joint Genome Institute"/>
            <person name="Lucas S."/>
            <person name="Copeland A."/>
            <person name="Lapidus A."/>
            <person name="Cheng J.-F."/>
            <person name="Bruce D."/>
            <person name="Goodwin L."/>
            <person name="Pitluck S."/>
            <person name="Munk A.C."/>
            <person name="Detter J.C."/>
            <person name="Han C."/>
            <person name="Tapia R."/>
            <person name="Land M."/>
            <person name="Hauser L."/>
            <person name="Kyrpides N."/>
            <person name="Mikhailova N."/>
            <person name="Sieprawska-Lupa M."/>
            <person name="Whitman W.B."/>
            <person name="Woyke T."/>
        </authorList>
    </citation>
    <scope>NUCLEOTIDE SEQUENCE [LARGE SCALE GENOMIC DNA]</scope>
    <source>
        <strain evidence="1">ME</strain>
    </source>
</reference>
<sequence length="169" mass="19901">MIGITEMYKDIGEMIGVKYRVVNPYKEKVNCSILIISKGYKERVKKLNPEAKIFEVRAATFRDLIESLEMLKEIGDEKKIEESIRKIREREREVKKLLKRKAKVNPKSKFLERIALDLNLEISEDGIELVPDYLGGNIRTHRYDLGLIERIEDRYRQVIEIINSFPSLF</sequence>
<dbReference type="Proteomes" id="UP000002061">
    <property type="component" value="Chromosome"/>
</dbReference>
<keyword evidence="2" id="KW-1185">Reference proteome</keyword>
<dbReference type="KEGG" id="mif:Metin_0673"/>
<proteinExistence type="predicted"/>
<dbReference type="HOGENOM" id="CLU_1405969_0_0_2"/>
<protein>
    <submittedName>
        <fullName evidence="1">Uncharacterized protein</fullName>
    </submittedName>
</protein>
<accession>D5VRY7</accession>
<dbReference type="eggNOG" id="arCOG02614">
    <property type="taxonomic scope" value="Archaea"/>
</dbReference>
<organism evidence="1 2">
    <name type="scientific">Methanocaldococcus infernus (strain DSM 11812 / JCM 15783 / ME)</name>
    <dbReference type="NCBI Taxonomy" id="573063"/>
    <lineage>
        <taxon>Archaea</taxon>
        <taxon>Methanobacteriati</taxon>
        <taxon>Methanobacteriota</taxon>
        <taxon>Methanomada group</taxon>
        <taxon>Methanococci</taxon>
        <taxon>Methanococcales</taxon>
        <taxon>Methanocaldococcaceae</taxon>
        <taxon>Methanocaldococcus</taxon>
    </lineage>
</organism>
<name>D5VRY7_METIM</name>
<evidence type="ECO:0000313" key="1">
    <source>
        <dbReference type="EMBL" id="ADG13340.1"/>
    </source>
</evidence>
<evidence type="ECO:0000313" key="2">
    <source>
        <dbReference type="Proteomes" id="UP000002061"/>
    </source>
</evidence>
<gene>
    <name evidence="1" type="ordered locus">Metin_0673</name>
</gene>
<dbReference type="STRING" id="573063.Metin_0673"/>
<dbReference type="EMBL" id="CP002009">
    <property type="protein sequence ID" value="ADG13340.1"/>
    <property type="molecule type" value="Genomic_DNA"/>
</dbReference>
<dbReference type="AlphaFoldDB" id="D5VRY7"/>